<evidence type="ECO:0000313" key="2">
    <source>
        <dbReference type="EMBL" id="KAJ7362984.1"/>
    </source>
</evidence>
<sequence length="132" mass="14142">MPSTDSDPTPPPDFWAGLLPDPVSRVVAIVLAILVALFCILRFLGFRLPLSCPTSFSLPPSTSTVLPPSDYTSFAVAAARYFLASHYAPVTSVTSPPSASAIRPSSLHERSYARPRCRPWNGTPHPAVHSAV</sequence>
<dbReference type="Proteomes" id="UP001218218">
    <property type="component" value="Unassembled WGS sequence"/>
</dbReference>
<feature type="transmembrane region" description="Helical" evidence="1">
    <location>
        <begin position="23"/>
        <end position="44"/>
    </location>
</feature>
<keyword evidence="3" id="KW-1185">Reference proteome</keyword>
<gene>
    <name evidence="2" type="ORF">DFH08DRAFT_951198</name>
</gene>
<evidence type="ECO:0000256" key="1">
    <source>
        <dbReference type="SAM" id="Phobius"/>
    </source>
</evidence>
<evidence type="ECO:0000313" key="3">
    <source>
        <dbReference type="Proteomes" id="UP001218218"/>
    </source>
</evidence>
<name>A0AAD7F3I7_9AGAR</name>
<comment type="caution">
    <text evidence="2">The sequence shown here is derived from an EMBL/GenBank/DDBJ whole genome shotgun (WGS) entry which is preliminary data.</text>
</comment>
<reference evidence="2" key="1">
    <citation type="submission" date="2023-03" db="EMBL/GenBank/DDBJ databases">
        <title>Massive genome expansion in bonnet fungi (Mycena s.s.) driven by repeated elements and novel gene families across ecological guilds.</title>
        <authorList>
            <consortium name="Lawrence Berkeley National Laboratory"/>
            <person name="Harder C.B."/>
            <person name="Miyauchi S."/>
            <person name="Viragh M."/>
            <person name="Kuo A."/>
            <person name="Thoen E."/>
            <person name="Andreopoulos B."/>
            <person name="Lu D."/>
            <person name="Skrede I."/>
            <person name="Drula E."/>
            <person name="Henrissat B."/>
            <person name="Morin E."/>
            <person name="Kohler A."/>
            <person name="Barry K."/>
            <person name="LaButti K."/>
            <person name="Morin E."/>
            <person name="Salamov A."/>
            <person name="Lipzen A."/>
            <person name="Mereny Z."/>
            <person name="Hegedus B."/>
            <person name="Baldrian P."/>
            <person name="Stursova M."/>
            <person name="Weitz H."/>
            <person name="Taylor A."/>
            <person name="Grigoriev I.V."/>
            <person name="Nagy L.G."/>
            <person name="Martin F."/>
            <person name="Kauserud H."/>
        </authorList>
    </citation>
    <scope>NUCLEOTIDE SEQUENCE</scope>
    <source>
        <strain evidence="2">CBHHK002</strain>
    </source>
</reference>
<accession>A0AAD7F3I7</accession>
<organism evidence="2 3">
    <name type="scientific">Mycena albidolilacea</name>
    <dbReference type="NCBI Taxonomy" id="1033008"/>
    <lineage>
        <taxon>Eukaryota</taxon>
        <taxon>Fungi</taxon>
        <taxon>Dikarya</taxon>
        <taxon>Basidiomycota</taxon>
        <taxon>Agaricomycotina</taxon>
        <taxon>Agaricomycetes</taxon>
        <taxon>Agaricomycetidae</taxon>
        <taxon>Agaricales</taxon>
        <taxon>Marasmiineae</taxon>
        <taxon>Mycenaceae</taxon>
        <taxon>Mycena</taxon>
    </lineage>
</organism>
<keyword evidence="1" id="KW-0472">Membrane</keyword>
<proteinExistence type="predicted"/>
<keyword evidence="1" id="KW-0812">Transmembrane</keyword>
<protein>
    <submittedName>
        <fullName evidence="2">Uncharacterized protein</fullName>
    </submittedName>
</protein>
<keyword evidence="1" id="KW-1133">Transmembrane helix</keyword>
<dbReference type="AlphaFoldDB" id="A0AAD7F3I7"/>
<dbReference type="EMBL" id="JARIHO010000004">
    <property type="protein sequence ID" value="KAJ7362984.1"/>
    <property type="molecule type" value="Genomic_DNA"/>
</dbReference>